<evidence type="ECO:0000313" key="2">
    <source>
        <dbReference type="Proteomes" id="UP000821865"/>
    </source>
</evidence>
<accession>A0ACB8C9G9</accession>
<proteinExistence type="predicted"/>
<dbReference type="Proteomes" id="UP000821865">
    <property type="component" value="Chromosome 8"/>
</dbReference>
<comment type="caution">
    <text evidence="1">The sequence shown here is derived from an EMBL/GenBank/DDBJ whole genome shotgun (WGS) entry which is preliminary data.</text>
</comment>
<organism evidence="1 2">
    <name type="scientific">Dermacentor silvarum</name>
    <name type="common">Tick</name>
    <dbReference type="NCBI Taxonomy" id="543639"/>
    <lineage>
        <taxon>Eukaryota</taxon>
        <taxon>Metazoa</taxon>
        <taxon>Ecdysozoa</taxon>
        <taxon>Arthropoda</taxon>
        <taxon>Chelicerata</taxon>
        <taxon>Arachnida</taxon>
        <taxon>Acari</taxon>
        <taxon>Parasitiformes</taxon>
        <taxon>Ixodida</taxon>
        <taxon>Ixodoidea</taxon>
        <taxon>Ixodidae</taxon>
        <taxon>Rhipicephalinae</taxon>
        <taxon>Dermacentor</taxon>
    </lineage>
</organism>
<dbReference type="EMBL" id="CM023477">
    <property type="protein sequence ID" value="KAH7937514.1"/>
    <property type="molecule type" value="Genomic_DNA"/>
</dbReference>
<sequence>MLAYSVEVESIKPGEFEAGEWASVLKAQNRFKKSLYGDHAESTPRETQAGTDAHKADGAEQVKRGKAPVRQKRRPFLEVLAKDFKVVCRSKYWDLSVVTPRELGSAMRAEAQLTSATAAEEDLVWVKETNNTMTVSTPCINCSGAYTSVKTLKLCGRDFMVSAYVAAVENSVRGVIYSAYDGCPVEEIRAGFLKMNEGMEILDKRPLGKSKAIQITFLGKRVFWQVTYGICLYAPPGRQQSSEDKSQDGKEEQRSRPTERSSSGAREGNKSRDRSVSFPPLPGAGGGKAGGRGSS</sequence>
<evidence type="ECO:0000313" key="1">
    <source>
        <dbReference type="EMBL" id="KAH7937514.1"/>
    </source>
</evidence>
<keyword evidence="2" id="KW-1185">Reference proteome</keyword>
<gene>
    <name evidence="1" type="ORF">HPB49_012810</name>
</gene>
<protein>
    <submittedName>
        <fullName evidence="1">Uncharacterized protein</fullName>
    </submittedName>
</protein>
<reference evidence="1" key="1">
    <citation type="submission" date="2020-05" db="EMBL/GenBank/DDBJ databases">
        <title>Large-scale comparative analyses of tick genomes elucidate their genetic diversity and vector capacities.</title>
        <authorList>
            <person name="Jia N."/>
            <person name="Wang J."/>
            <person name="Shi W."/>
            <person name="Du L."/>
            <person name="Sun Y."/>
            <person name="Zhan W."/>
            <person name="Jiang J."/>
            <person name="Wang Q."/>
            <person name="Zhang B."/>
            <person name="Ji P."/>
            <person name="Sakyi L.B."/>
            <person name="Cui X."/>
            <person name="Yuan T."/>
            <person name="Jiang B."/>
            <person name="Yang W."/>
            <person name="Lam T.T.-Y."/>
            <person name="Chang Q."/>
            <person name="Ding S."/>
            <person name="Wang X."/>
            <person name="Zhu J."/>
            <person name="Ruan X."/>
            <person name="Zhao L."/>
            <person name="Wei J."/>
            <person name="Que T."/>
            <person name="Du C."/>
            <person name="Cheng J."/>
            <person name="Dai P."/>
            <person name="Han X."/>
            <person name="Huang E."/>
            <person name="Gao Y."/>
            <person name="Liu J."/>
            <person name="Shao H."/>
            <person name="Ye R."/>
            <person name="Li L."/>
            <person name="Wei W."/>
            <person name="Wang X."/>
            <person name="Wang C."/>
            <person name="Yang T."/>
            <person name="Huo Q."/>
            <person name="Li W."/>
            <person name="Guo W."/>
            <person name="Chen H."/>
            <person name="Zhou L."/>
            <person name="Ni X."/>
            <person name="Tian J."/>
            <person name="Zhou Y."/>
            <person name="Sheng Y."/>
            <person name="Liu T."/>
            <person name="Pan Y."/>
            <person name="Xia L."/>
            <person name="Li J."/>
            <person name="Zhao F."/>
            <person name="Cao W."/>
        </authorList>
    </citation>
    <scope>NUCLEOTIDE SEQUENCE</scope>
    <source>
        <strain evidence="1">Dsil-2018</strain>
    </source>
</reference>
<name>A0ACB8C9G9_DERSI</name>